<dbReference type="EMBL" id="ML986834">
    <property type="protein sequence ID" value="KAF2257844.1"/>
    <property type="molecule type" value="Genomic_DNA"/>
</dbReference>
<proteinExistence type="predicted"/>
<evidence type="ECO:0000313" key="1">
    <source>
        <dbReference type="EMBL" id="KAF2257844.1"/>
    </source>
</evidence>
<dbReference type="Proteomes" id="UP000800093">
    <property type="component" value="Unassembled WGS sequence"/>
</dbReference>
<dbReference type="OrthoDB" id="6365676at2759"/>
<gene>
    <name evidence="1" type="ORF">CC78DRAFT_598220</name>
</gene>
<protein>
    <submittedName>
        <fullName evidence="1">Uncharacterized protein</fullName>
    </submittedName>
</protein>
<evidence type="ECO:0000313" key="2">
    <source>
        <dbReference type="Proteomes" id="UP000800093"/>
    </source>
</evidence>
<name>A0A9P4JVD6_9PLEO</name>
<organism evidence="1 2">
    <name type="scientific">Lojkania enalia</name>
    <dbReference type="NCBI Taxonomy" id="147567"/>
    <lineage>
        <taxon>Eukaryota</taxon>
        <taxon>Fungi</taxon>
        <taxon>Dikarya</taxon>
        <taxon>Ascomycota</taxon>
        <taxon>Pezizomycotina</taxon>
        <taxon>Dothideomycetes</taxon>
        <taxon>Pleosporomycetidae</taxon>
        <taxon>Pleosporales</taxon>
        <taxon>Pleosporales incertae sedis</taxon>
        <taxon>Lojkania</taxon>
    </lineage>
</organism>
<sequence>METLSQKQIQHQYQGLEVQPMPLPIELVLHIITCVLPNPGSFLTRSNPITKMLLSFTLVCFETYRLARRYLREHCIYISTSIHLSSILLSIPCSPGSELCKVPSLYLAPFKETIDDLPVALWTRELLLYTSPTLRKLVIDIPLRSLCAEEDRLDVRRILRDGFAQLERLEEFVSVQDDLFLDLARDSEKAFVWRQWPNLKRLALYRAEFSEEFWRNVGKMPTLNMLMLVRPIGLQEFCVKTKAFEQFPGGRSLNLFLVNAENEAVLDIPATGWKVADASKAMNIWRYDLATSPIGRDVGEACREWIKTKTMNNTLWCL</sequence>
<accession>A0A9P4JVD6</accession>
<comment type="caution">
    <text evidence="1">The sequence shown here is derived from an EMBL/GenBank/DDBJ whole genome shotgun (WGS) entry which is preliminary data.</text>
</comment>
<keyword evidence="2" id="KW-1185">Reference proteome</keyword>
<reference evidence="2" key="1">
    <citation type="journal article" date="2020" name="Stud. Mycol.">
        <title>101 Dothideomycetes genomes: A test case for predicting lifestyles and emergence of pathogens.</title>
        <authorList>
            <person name="Haridas S."/>
            <person name="Albert R."/>
            <person name="Binder M."/>
            <person name="Bloem J."/>
            <person name="LaButti K."/>
            <person name="Salamov A."/>
            <person name="Andreopoulos B."/>
            <person name="Baker S."/>
            <person name="Barry K."/>
            <person name="Bills G."/>
            <person name="Bluhm B."/>
            <person name="Cannon C."/>
            <person name="Castanera R."/>
            <person name="Culley D."/>
            <person name="Daum C."/>
            <person name="Ezra D."/>
            <person name="Gonzalez J."/>
            <person name="Henrissat B."/>
            <person name="Kuo A."/>
            <person name="Liang C."/>
            <person name="Lipzen A."/>
            <person name="Lutzoni F."/>
            <person name="Magnuson J."/>
            <person name="Mondo S."/>
            <person name="Nolan M."/>
            <person name="Ohm R."/>
            <person name="Pangilinan J."/>
            <person name="Park H.-J."/>
            <person name="Ramirez L."/>
            <person name="Alfaro M."/>
            <person name="Sun H."/>
            <person name="Tritt A."/>
            <person name="Yoshinaga Y."/>
            <person name="Zwiers L.-H."/>
            <person name="Turgeon B."/>
            <person name="Goodwin S."/>
            <person name="Spatafora J."/>
            <person name="Crous P."/>
            <person name="Grigoriev I."/>
        </authorList>
    </citation>
    <scope>NUCLEOTIDE SEQUENCE [LARGE SCALE GENOMIC DNA]</scope>
    <source>
        <strain evidence="2">CBS 304.66</strain>
    </source>
</reference>
<dbReference type="AlphaFoldDB" id="A0A9P4JVD6"/>